<dbReference type="STRING" id="40148.A0A0D9ZZF7"/>
<dbReference type="AlphaFoldDB" id="A0A0D9ZZF7"/>
<feature type="compositionally biased region" description="Basic and acidic residues" evidence="9">
    <location>
        <begin position="204"/>
        <end position="224"/>
    </location>
</feature>
<feature type="compositionally biased region" description="Basic and acidic residues" evidence="9">
    <location>
        <begin position="98"/>
        <end position="109"/>
    </location>
</feature>
<dbReference type="FunFam" id="1.25.40.90:FF:000019">
    <property type="entry name" value="Clathrin coat assembly protein"/>
    <property type="match status" value="1"/>
</dbReference>
<dbReference type="PANTHER" id="PTHR22951">
    <property type="entry name" value="CLATHRIN ASSEMBLY PROTEIN"/>
    <property type="match status" value="1"/>
</dbReference>
<dbReference type="InterPro" id="IPR008942">
    <property type="entry name" value="ENTH_VHS"/>
</dbReference>
<feature type="compositionally biased region" description="Polar residues" evidence="9">
    <location>
        <begin position="231"/>
        <end position="250"/>
    </location>
</feature>
<feature type="compositionally biased region" description="Polar residues" evidence="9">
    <location>
        <begin position="144"/>
        <end position="155"/>
    </location>
</feature>
<dbReference type="InterPro" id="IPR011417">
    <property type="entry name" value="ANTH_dom"/>
</dbReference>
<proteinExistence type="predicted"/>
<reference evidence="11" key="1">
    <citation type="submission" date="2015-04" db="UniProtKB">
        <authorList>
            <consortium name="EnsemblPlants"/>
        </authorList>
    </citation>
    <scope>IDENTIFICATION</scope>
</reference>
<dbReference type="SUPFAM" id="SSF48464">
    <property type="entry name" value="ENTH/VHS domain"/>
    <property type="match status" value="1"/>
</dbReference>
<dbReference type="GO" id="GO:0032050">
    <property type="term" value="F:clathrin heavy chain binding"/>
    <property type="evidence" value="ECO:0007669"/>
    <property type="project" value="TreeGrafter"/>
</dbReference>
<dbReference type="GO" id="GO:0005794">
    <property type="term" value="C:Golgi apparatus"/>
    <property type="evidence" value="ECO:0007669"/>
    <property type="project" value="UniProtKB-SubCell"/>
</dbReference>
<dbReference type="Proteomes" id="UP000026961">
    <property type="component" value="Chromosome 5"/>
</dbReference>
<dbReference type="GO" id="GO:0030136">
    <property type="term" value="C:clathrin-coated vesicle"/>
    <property type="evidence" value="ECO:0007669"/>
    <property type="project" value="UniProtKB-SubCell"/>
</dbReference>
<dbReference type="InterPro" id="IPR014712">
    <property type="entry name" value="ANTH_dom_sf"/>
</dbReference>
<evidence type="ECO:0000256" key="1">
    <source>
        <dbReference type="ARBA" id="ARBA00004132"/>
    </source>
</evidence>
<evidence type="ECO:0000256" key="4">
    <source>
        <dbReference type="ARBA" id="ARBA00022583"/>
    </source>
</evidence>
<dbReference type="Gene3D" id="1.25.40.90">
    <property type="match status" value="1"/>
</dbReference>
<sequence>MATVRSLRPLRHPRIADEAARRDGSPPVDVVVVEGAGTSGEDADWPSGHHDVDADRAELRLILLGIPDHQRANPTHHRRLLLRSANTLERNTLKKKPKEAVTTEEKVTEPGEQQLSPNPPNRVTSNRESGTTQGKKRLPGGEQYTPTPKVQQQRMKTAHPQDGLTSTDSGTEDDKQQRPPARATGRKSSYEQATSDGETTPIQREQERPKKVNRPHHTEREGRAKAHVHTQHNYQPQTHPQNRILSSSHSICKKQVKRDLSHTVHGVHPPPQSAGDLSAARNPRGAHFNHRRLHHPPIRLKHRRDGEQPANVVAMPPSKLRKAIGAVKDQTSIGLAKVGSGGAAASELDVAIVKATRHSESFPADERHVREVIALTLHSRAYVGACVASLSRRLGRTRSWAVALKTLALVHRLLADGDQAFEQEVFYATRRGTRMLNMSDFCDRSRTDAWDFSAFVRTYAAYLDDRLEYRMQAKHGGAARPGRPLREQLYASPGNRFNYDDFIMRDDEADKAVALVARETPTSEMTLEQLLAKAQQLQHLLDRFIACRPVGAAKTNRVVSVSLYPLVKESVQLYCELTEVMAALVEQFPEMEADDCERVHAVFCGLAKQLDELEALYTWCKDAYVCRQSDVPEVELITQKKLELMDEFVRDRRAAAAQSPEPPRREASPVVEDDVSATKALPAPEEPVAAAQEEKNAGETVPAEPEAPPLIADGDADFLNLKGDAMSGEEHGRQLALALFDGNPAGSAPAPDAFDPSSTDWETALVQSASALAHQRAELGGGLSMLVLDGMYSQAAAASTAANAQAFSGSASSVAMRPPGAPMLALPAPPGTSGASGDPFAASMAVAPPAYVQMSDMETKQHQLVEEQMVWQQYGKNGMSGQGALAMLEQQRPPQQQMQMQMLPSGGYNYAGYHRSS</sequence>
<evidence type="ECO:0000256" key="2">
    <source>
        <dbReference type="ARBA" id="ARBA00004555"/>
    </source>
</evidence>
<reference evidence="11" key="2">
    <citation type="submission" date="2018-05" db="EMBL/GenBank/DDBJ databases">
        <title>OgluRS3 (Oryza glumaepatula Reference Sequence Version 3).</title>
        <authorList>
            <person name="Zhang J."/>
            <person name="Kudrna D."/>
            <person name="Lee S."/>
            <person name="Talag J."/>
            <person name="Welchert J."/>
            <person name="Wing R.A."/>
        </authorList>
    </citation>
    <scope>NUCLEOTIDE SEQUENCE [LARGE SCALE GENOMIC DNA]</scope>
</reference>
<dbReference type="GO" id="GO:0000149">
    <property type="term" value="F:SNARE binding"/>
    <property type="evidence" value="ECO:0007669"/>
    <property type="project" value="TreeGrafter"/>
</dbReference>
<dbReference type="SUPFAM" id="SSF89009">
    <property type="entry name" value="GAT-like domain"/>
    <property type="match status" value="1"/>
</dbReference>
<dbReference type="InterPro" id="IPR013809">
    <property type="entry name" value="ENTH"/>
</dbReference>
<feature type="compositionally biased region" description="Low complexity" evidence="9">
    <location>
        <begin position="682"/>
        <end position="691"/>
    </location>
</feature>
<feature type="compositionally biased region" description="Polar residues" evidence="9">
    <location>
        <begin position="186"/>
        <end position="203"/>
    </location>
</feature>
<dbReference type="GO" id="GO:0005545">
    <property type="term" value="F:1-phosphatidylinositol binding"/>
    <property type="evidence" value="ECO:0007669"/>
    <property type="project" value="InterPro"/>
</dbReference>
<dbReference type="Gramene" id="OGLUM05G18230.1">
    <property type="protein sequence ID" value="OGLUM05G18230.1"/>
    <property type="gene ID" value="OGLUM05G18230"/>
</dbReference>
<dbReference type="CDD" id="cd16987">
    <property type="entry name" value="ANTH_N_AP180_plant"/>
    <property type="match status" value="1"/>
</dbReference>
<feature type="region of interest" description="Disordered" evidence="9">
    <location>
        <begin position="653"/>
        <end position="716"/>
    </location>
</feature>
<comment type="subcellular location">
    <subcellularLocation>
        <location evidence="1">Cytoplasmic vesicle</location>
        <location evidence="1">Clathrin-coated vesicle</location>
    </subcellularLocation>
    <subcellularLocation>
        <location evidence="2">Golgi apparatus</location>
    </subcellularLocation>
    <subcellularLocation>
        <location evidence="3">Membrane</location>
        <location evidence="3">Clathrin-coated pit</location>
    </subcellularLocation>
</comment>
<evidence type="ECO:0000256" key="9">
    <source>
        <dbReference type="SAM" id="MobiDB-lite"/>
    </source>
</evidence>
<dbReference type="GO" id="GO:0005546">
    <property type="term" value="F:phosphatidylinositol-4,5-bisphosphate binding"/>
    <property type="evidence" value="ECO:0007669"/>
    <property type="project" value="TreeGrafter"/>
</dbReference>
<dbReference type="GO" id="GO:0006900">
    <property type="term" value="P:vesicle budding from membrane"/>
    <property type="evidence" value="ECO:0007669"/>
    <property type="project" value="TreeGrafter"/>
</dbReference>
<dbReference type="eggNOG" id="KOG0251">
    <property type="taxonomic scope" value="Eukaryota"/>
</dbReference>
<dbReference type="SMART" id="SM00273">
    <property type="entry name" value="ENTH"/>
    <property type="match status" value="1"/>
</dbReference>
<dbReference type="HOGENOM" id="CLU_317712_0_0_1"/>
<dbReference type="GO" id="GO:0048268">
    <property type="term" value="P:clathrin coat assembly"/>
    <property type="evidence" value="ECO:0007669"/>
    <property type="project" value="InterPro"/>
</dbReference>
<dbReference type="Pfam" id="PF07651">
    <property type="entry name" value="ANTH"/>
    <property type="match status" value="1"/>
</dbReference>
<dbReference type="Gene3D" id="1.20.58.150">
    <property type="entry name" value="ANTH domain"/>
    <property type="match status" value="1"/>
</dbReference>
<dbReference type="GO" id="GO:0072583">
    <property type="term" value="P:clathrin-dependent endocytosis"/>
    <property type="evidence" value="ECO:0007669"/>
    <property type="project" value="InterPro"/>
</dbReference>
<dbReference type="FunFam" id="1.20.58.150:FF:000005">
    <property type="entry name" value="putative clathrin assembly protein At2g25430"/>
    <property type="match status" value="1"/>
</dbReference>
<keyword evidence="6" id="KW-0472">Membrane</keyword>
<evidence type="ECO:0000256" key="7">
    <source>
        <dbReference type="ARBA" id="ARBA00023176"/>
    </source>
</evidence>
<evidence type="ECO:0000256" key="6">
    <source>
        <dbReference type="ARBA" id="ARBA00023136"/>
    </source>
</evidence>
<evidence type="ECO:0000313" key="11">
    <source>
        <dbReference type="EnsemblPlants" id="OGLUM05G18230.1"/>
    </source>
</evidence>
<dbReference type="EnsemblPlants" id="OGLUM05G18230.1">
    <property type="protein sequence ID" value="OGLUM05G18230.1"/>
    <property type="gene ID" value="OGLUM05G18230"/>
</dbReference>
<accession>A0A0D9ZZF7</accession>
<feature type="compositionally biased region" description="Basic and acidic residues" evidence="9">
    <location>
        <begin position="14"/>
        <end position="24"/>
    </location>
</feature>
<keyword evidence="12" id="KW-1185">Reference proteome</keyword>
<evidence type="ECO:0000259" key="10">
    <source>
        <dbReference type="PROSITE" id="PS50942"/>
    </source>
</evidence>
<evidence type="ECO:0000256" key="8">
    <source>
        <dbReference type="ARBA" id="ARBA00023329"/>
    </source>
</evidence>
<feature type="domain" description="ENTH" evidence="10">
    <location>
        <begin position="340"/>
        <end position="477"/>
    </location>
</feature>
<organism evidence="11">
    <name type="scientific">Oryza glumipatula</name>
    <dbReference type="NCBI Taxonomy" id="40148"/>
    <lineage>
        <taxon>Eukaryota</taxon>
        <taxon>Viridiplantae</taxon>
        <taxon>Streptophyta</taxon>
        <taxon>Embryophyta</taxon>
        <taxon>Tracheophyta</taxon>
        <taxon>Spermatophyta</taxon>
        <taxon>Magnoliopsida</taxon>
        <taxon>Liliopsida</taxon>
        <taxon>Poales</taxon>
        <taxon>Poaceae</taxon>
        <taxon>BOP clade</taxon>
        <taxon>Oryzoideae</taxon>
        <taxon>Oryzeae</taxon>
        <taxon>Oryzinae</taxon>
        <taxon>Oryza</taxon>
    </lineage>
</organism>
<evidence type="ECO:0000313" key="12">
    <source>
        <dbReference type="Proteomes" id="UP000026961"/>
    </source>
</evidence>
<name>A0A0D9ZZF7_9ORYZ</name>
<evidence type="ECO:0000256" key="5">
    <source>
        <dbReference type="ARBA" id="ARBA00023034"/>
    </source>
</evidence>
<dbReference type="InterPro" id="IPR045192">
    <property type="entry name" value="AP180-like"/>
</dbReference>
<feature type="compositionally biased region" description="Polar residues" evidence="9">
    <location>
        <begin position="111"/>
        <end position="133"/>
    </location>
</feature>
<evidence type="ECO:0000256" key="3">
    <source>
        <dbReference type="ARBA" id="ARBA00004600"/>
    </source>
</evidence>
<feature type="region of interest" description="Disordered" evidence="9">
    <location>
        <begin position="84"/>
        <end position="280"/>
    </location>
</feature>
<keyword evidence="5" id="KW-0333">Golgi apparatus</keyword>
<protein>
    <recommendedName>
        <fullName evidence="10">ENTH domain-containing protein</fullName>
    </recommendedName>
</protein>
<dbReference type="InterPro" id="IPR048050">
    <property type="entry name" value="ANTH_N_plant"/>
</dbReference>
<keyword evidence="7" id="KW-0168">Coated pit</keyword>
<dbReference type="PROSITE" id="PS50942">
    <property type="entry name" value="ENTH"/>
    <property type="match status" value="1"/>
</dbReference>
<dbReference type="PANTHER" id="PTHR22951:SF12">
    <property type="entry name" value="OS05G0426100 PROTEIN"/>
    <property type="match status" value="1"/>
</dbReference>
<feature type="region of interest" description="Disordered" evidence="9">
    <location>
        <begin position="1"/>
        <end position="27"/>
    </location>
</feature>
<keyword evidence="8" id="KW-0968">Cytoplasmic vesicle</keyword>
<dbReference type="GO" id="GO:0005905">
    <property type="term" value="C:clathrin-coated pit"/>
    <property type="evidence" value="ECO:0007669"/>
    <property type="project" value="UniProtKB-SubCell"/>
</dbReference>
<keyword evidence="4" id="KW-0254">Endocytosis</keyword>